<organism evidence="2 3">
    <name type="scientific">Periconia macrospinosa</name>
    <dbReference type="NCBI Taxonomy" id="97972"/>
    <lineage>
        <taxon>Eukaryota</taxon>
        <taxon>Fungi</taxon>
        <taxon>Dikarya</taxon>
        <taxon>Ascomycota</taxon>
        <taxon>Pezizomycotina</taxon>
        <taxon>Dothideomycetes</taxon>
        <taxon>Pleosporomycetidae</taxon>
        <taxon>Pleosporales</taxon>
        <taxon>Massarineae</taxon>
        <taxon>Periconiaceae</taxon>
        <taxon>Periconia</taxon>
    </lineage>
</organism>
<evidence type="ECO:0000259" key="1">
    <source>
        <dbReference type="PROSITE" id="PS00028"/>
    </source>
</evidence>
<sequence>MHPEFACNLLEALSLPPWREKLDWGLHITSKWEKRILFSSYVRPITSTSTTNSYEGRAASFPHFGKLSAELQLHILGVCSASTLFQLMRVSSALRTEASKLFWANPNAYFVVDAWWLLDGGYPGYQCCDLAFLQNVQNVEIAYEPYLNRDIWPEKNGERAVRQDLITTFWNSIKRRFPRVKRVSINHSGEPRIGGGFDTVPPPLQALVQACPCTIEISVLILERQHFPSADTSTEIQPRETWQKSQYRLTGGHVWERADSRHSETILLPMRQFRGLVGRFETLKHRSWRIQLQQQGLWPLAIEALDRHHFDQGRNEPFACPWPECDAYFDKGGAWTKHAVVSHYQHAGPFSILPDEIRALFEERAILLEERRGQAKTQFSRMRDEWNNAGQEERIAMERVWTEQLESNNLGDVTGGKASNNKIWECFLEWANGSYY</sequence>
<reference evidence="2 3" key="1">
    <citation type="journal article" date="2018" name="Sci. Rep.">
        <title>Comparative genomics provides insights into the lifestyle and reveals functional heterogeneity of dark septate endophytic fungi.</title>
        <authorList>
            <person name="Knapp D.G."/>
            <person name="Nemeth J.B."/>
            <person name="Barry K."/>
            <person name="Hainaut M."/>
            <person name="Henrissat B."/>
            <person name="Johnson J."/>
            <person name="Kuo A."/>
            <person name="Lim J.H.P."/>
            <person name="Lipzen A."/>
            <person name="Nolan M."/>
            <person name="Ohm R.A."/>
            <person name="Tamas L."/>
            <person name="Grigoriev I.V."/>
            <person name="Spatafora J.W."/>
            <person name="Nagy L.G."/>
            <person name="Kovacs G.M."/>
        </authorList>
    </citation>
    <scope>NUCLEOTIDE SEQUENCE [LARGE SCALE GENOMIC DNA]</scope>
    <source>
        <strain evidence="2 3">DSE2036</strain>
    </source>
</reference>
<accession>A0A2V1D9H0</accession>
<dbReference type="Proteomes" id="UP000244855">
    <property type="component" value="Unassembled WGS sequence"/>
</dbReference>
<dbReference type="AlphaFoldDB" id="A0A2V1D9H0"/>
<dbReference type="OrthoDB" id="5397557at2759"/>
<name>A0A2V1D9H0_9PLEO</name>
<dbReference type="PROSITE" id="PS00028">
    <property type="entry name" value="ZINC_FINGER_C2H2_1"/>
    <property type="match status" value="1"/>
</dbReference>
<evidence type="ECO:0000313" key="2">
    <source>
        <dbReference type="EMBL" id="PVH93844.1"/>
    </source>
</evidence>
<gene>
    <name evidence="2" type="ORF">DM02DRAFT_634207</name>
</gene>
<protein>
    <recommendedName>
        <fullName evidence="1">C2H2-type domain-containing protein</fullName>
    </recommendedName>
</protein>
<proteinExistence type="predicted"/>
<dbReference type="InterPro" id="IPR013087">
    <property type="entry name" value="Znf_C2H2_type"/>
</dbReference>
<feature type="domain" description="C2H2-type" evidence="1">
    <location>
        <begin position="320"/>
        <end position="343"/>
    </location>
</feature>
<keyword evidence="3" id="KW-1185">Reference proteome</keyword>
<evidence type="ECO:0000313" key="3">
    <source>
        <dbReference type="Proteomes" id="UP000244855"/>
    </source>
</evidence>
<dbReference type="EMBL" id="KZ805564">
    <property type="protein sequence ID" value="PVH93844.1"/>
    <property type="molecule type" value="Genomic_DNA"/>
</dbReference>